<sequence length="246" mass="26835">MKKLLLATSTVGLLAAAQFATNAEAANQEHVQLQEGVHLIQWGDTLNKIAKKYDVTVEQLKKWNNLESDLIFAGEKLYVTEAAAAAHGYHATQEFVLPTGYNTTTYHTTSYNEAAYYTAPTQYTSSQSYETYDAPVAQYTSSYSNVHTQTTSSYQAPRTTAGSGSVYQQFINAGGTAAMWNSIVMPESGGNPNIVSPAGYRGLGQTKEAWGTGSVTTQTQGMINYANSRYGSVDRAIQFRLANGWW</sequence>
<organism evidence="1 2">
    <name type="scientific">Staphylococcus hyicus</name>
    <dbReference type="NCBI Taxonomy" id="1284"/>
    <lineage>
        <taxon>Bacteria</taxon>
        <taxon>Bacillati</taxon>
        <taxon>Bacillota</taxon>
        <taxon>Bacilli</taxon>
        <taxon>Bacillales</taxon>
        <taxon>Staphylococcaceae</taxon>
        <taxon>Staphylococcus</taxon>
    </lineage>
</organism>
<protein>
    <submittedName>
        <fullName evidence="1">LysM peptidoglycan-binding domain-containing protein</fullName>
    </submittedName>
</protein>
<dbReference type="PANTHER" id="PTHR33734:SF22">
    <property type="entry name" value="MEMBRANE-BOUND LYTIC MUREIN TRANSGLYCOSYLASE D"/>
    <property type="match status" value="1"/>
</dbReference>
<dbReference type="Pfam" id="PF01476">
    <property type="entry name" value="LysM"/>
    <property type="match status" value="1"/>
</dbReference>
<dbReference type="SMART" id="SM00257">
    <property type="entry name" value="LysM"/>
    <property type="match status" value="1"/>
</dbReference>
<dbReference type="RefSeq" id="WP_119635713.1">
    <property type="nucleotide sequence ID" value="NZ_CP103964.1"/>
</dbReference>
<dbReference type="Gene3D" id="3.10.350.10">
    <property type="entry name" value="LysM domain"/>
    <property type="match status" value="1"/>
</dbReference>
<dbReference type="InterPro" id="IPR023346">
    <property type="entry name" value="Lysozyme-like_dom_sf"/>
</dbReference>
<dbReference type="AlphaFoldDB" id="A0A418JHA5"/>
<comment type="caution">
    <text evidence="1">The sequence shown here is derived from an EMBL/GenBank/DDBJ whole genome shotgun (WGS) entry which is preliminary data.</text>
</comment>
<dbReference type="InterPro" id="IPR036779">
    <property type="entry name" value="LysM_dom_sf"/>
</dbReference>
<accession>A0A418JHA5</accession>
<dbReference type="PROSITE" id="PS51782">
    <property type="entry name" value="LYSM"/>
    <property type="match status" value="1"/>
</dbReference>
<dbReference type="PANTHER" id="PTHR33734">
    <property type="entry name" value="LYSM DOMAIN-CONTAINING GPI-ANCHORED PROTEIN 2"/>
    <property type="match status" value="1"/>
</dbReference>
<gene>
    <name evidence="1" type="ORF">BUZ57_09755</name>
</gene>
<dbReference type="Proteomes" id="UP000285625">
    <property type="component" value="Unassembled WGS sequence"/>
</dbReference>
<evidence type="ECO:0000313" key="2">
    <source>
        <dbReference type="Proteomes" id="UP000285625"/>
    </source>
</evidence>
<dbReference type="SUPFAM" id="SSF54106">
    <property type="entry name" value="LysM domain"/>
    <property type="match status" value="1"/>
</dbReference>
<dbReference type="SUPFAM" id="SSF53955">
    <property type="entry name" value="Lysozyme-like"/>
    <property type="match status" value="1"/>
</dbReference>
<dbReference type="EMBL" id="QXVO01000032">
    <property type="protein sequence ID" value="RIO44187.1"/>
    <property type="molecule type" value="Genomic_DNA"/>
</dbReference>
<name>A0A418JHA5_STAHY</name>
<dbReference type="STRING" id="1284.SHYC_03805"/>
<reference evidence="1 2" key="1">
    <citation type="journal article" date="2016" name="Front. Microbiol.">
        <title>Comprehensive Phylogenetic Analysis of Bovine Non-aureus Staphylococci Species Based on Whole-Genome Sequencing.</title>
        <authorList>
            <person name="Naushad S."/>
            <person name="Barkema H.W."/>
            <person name="Luby C."/>
            <person name="Condas L.A."/>
            <person name="Nobrega D.B."/>
            <person name="Carson D.A."/>
            <person name="De Buck J."/>
        </authorList>
    </citation>
    <scope>NUCLEOTIDE SEQUENCE [LARGE SCALE GENOMIC DNA]</scope>
    <source>
        <strain evidence="1 2">SNUC 5959</strain>
    </source>
</reference>
<dbReference type="InterPro" id="IPR018392">
    <property type="entry name" value="LysM"/>
</dbReference>
<proteinExistence type="predicted"/>
<evidence type="ECO:0000313" key="1">
    <source>
        <dbReference type="EMBL" id="RIO44187.1"/>
    </source>
</evidence>
<dbReference type="GO" id="GO:0008932">
    <property type="term" value="F:lytic endotransglycosylase activity"/>
    <property type="evidence" value="ECO:0007669"/>
    <property type="project" value="TreeGrafter"/>
</dbReference>
<dbReference type="CDD" id="cd00118">
    <property type="entry name" value="LysM"/>
    <property type="match status" value="1"/>
</dbReference>